<name>A0A937UVV0_9ACTN</name>
<feature type="domain" description="DUF11" evidence="9">
    <location>
        <begin position="734"/>
        <end position="824"/>
    </location>
</feature>
<dbReference type="Gene3D" id="2.60.40.10">
    <property type="entry name" value="Immunoglobulins"/>
    <property type="match status" value="1"/>
</dbReference>
<dbReference type="InterPro" id="IPR013783">
    <property type="entry name" value="Ig-like_fold"/>
</dbReference>
<evidence type="ECO:0000256" key="6">
    <source>
        <dbReference type="ARBA" id="ARBA00023026"/>
    </source>
</evidence>
<dbReference type="GO" id="GO:0005975">
    <property type="term" value="P:carbohydrate metabolic process"/>
    <property type="evidence" value="ECO:0007669"/>
    <property type="project" value="UniProtKB-ARBA"/>
</dbReference>
<dbReference type="Pfam" id="PF04185">
    <property type="entry name" value="Phosphoesterase"/>
    <property type="match status" value="2"/>
</dbReference>
<dbReference type="PROSITE" id="PS51318">
    <property type="entry name" value="TAT"/>
    <property type="match status" value="1"/>
</dbReference>
<comment type="similarity">
    <text evidence="2">Belongs to the bacterial phospholipase C family.</text>
</comment>
<evidence type="ECO:0000313" key="11">
    <source>
        <dbReference type="EMBL" id="MBL7632686.1"/>
    </source>
</evidence>
<dbReference type="Gene3D" id="3.40.720.10">
    <property type="entry name" value="Alkaline Phosphatase, subunit A"/>
    <property type="match status" value="2"/>
</dbReference>
<dbReference type="EMBL" id="JAEACQ010000346">
    <property type="protein sequence ID" value="MBL7632686.1"/>
    <property type="molecule type" value="Genomic_DNA"/>
</dbReference>
<dbReference type="RefSeq" id="WP_203004289.1">
    <property type="nucleotide sequence ID" value="NZ_JADWYU010000214.1"/>
</dbReference>
<evidence type="ECO:0000256" key="3">
    <source>
        <dbReference type="ARBA" id="ARBA00012018"/>
    </source>
</evidence>
<dbReference type="AlphaFoldDB" id="A0A937UVV0"/>
<evidence type="ECO:0000256" key="2">
    <source>
        <dbReference type="ARBA" id="ARBA00009717"/>
    </source>
</evidence>
<comment type="caution">
    <text evidence="11">The sequence shown here is derived from an EMBL/GenBank/DDBJ whole genome shotgun (WGS) entry which is preliminary data.</text>
</comment>
<evidence type="ECO:0000256" key="4">
    <source>
        <dbReference type="ARBA" id="ARBA00022512"/>
    </source>
</evidence>
<comment type="catalytic activity">
    <reaction evidence="7">
        <text>a 1,2-diacyl-sn-glycero-3-phosphocholine + H2O = phosphocholine + a 1,2-diacyl-sn-glycerol + H(+)</text>
        <dbReference type="Rhea" id="RHEA:10604"/>
        <dbReference type="ChEBI" id="CHEBI:15377"/>
        <dbReference type="ChEBI" id="CHEBI:15378"/>
        <dbReference type="ChEBI" id="CHEBI:17815"/>
        <dbReference type="ChEBI" id="CHEBI:57643"/>
        <dbReference type="ChEBI" id="CHEBI:295975"/>
        <dbReference type="EC" id="3.1.4.3"/>
    </reaction>
    <physiologicalReaction direction="left-to-right" evidence="7">
        <dbReference type="Rhea" id="RHEA:10605"/>
    </physiologicalReaction>
</comment>
<dbReference type="InterPro" id="IPR001434">
    <property type="entry name" value="OmcB-like_DUF11"/>
</dbReference>
<evidence type="ECO:0000256" key="7">
    <source>
        <dbReference type="ARBA" id="ARBA00048421"/>
    </source>
</evidence>
<keyword evidence="6" id="KW-0843">Virulence</keyword>
<accession>A0A937UVV0</accession>
<gene>
    <name evidence="11" type="ORF">I7412_37150</name>
</gene>
<dbReference type="Pfam" id="PF01345">
    <property type="entry name" value="DUF11"/>
    <property type="match status" value="1"/>
</dbReference>
<dbReference type="InterPro" id="IPR008475">
    <property type="entry name" value="PLipase_C_C"/>
</dbReference>
<dbReference type="PANTHER" id="PTHR31956:SF1">
    <property type="entry name" value="NON-SPECIFIC PHOSPHOLIPASE C1"/>
    <property type="match status" value="1"/>
</dbReference>
<dbReference type="InterPro" id="IPR006311">
    <property type="entry name" value="TAT_signal"/>
</dbReference>
<dbReference type="GO" id="GO:0034480">
    <property type="term" value="F:phosphatidylcholine phospholipase C activity"/>
    <property type="evidence" value="ECO:0007669"/>
    <property type="project" value="UniProtKB-EC"/>
</dbReference>
<keyword evidence="4" id="KW-0964">Secreted</keyword>
<feature type="domain" description="Bacterial phospholipase C C-terminal" evidence="10">
    <location>
        <begin position="535"/>
        <end position="609"/>
    </location>
</feature>
<evidence type="ECO:0000256" key="8">
    <source>
        <dbReference type="SAM" id="MobiDB-lite"/>
    </source>
</evidence>
<evidence type="ECO:0000313" key="12">
    <source>
        <dbReference type="Proteomes" id="UP000604475"/>
    </source>
</evidence>
<dbReference type="GO" id="GO:0016042">
    <property type="term" value="P:lipid catabolic process"/>
    <property type="evidence" value="ECO:0007669"/>
    <property type="project" value="InterPro"/>
</dbReference>
<keyword evidence="12" id="KW-1185">Reference proteome</keyword>
<dbReference type="NCBIfam" id="TIGR03396">
    <property type="entry name" value="PC_PLC"/>
    <property type="match status" value="1"/>
</dbReference>
<evidence type="ECO:0000259" key="10">
    <source>
        <dbReference type="Pfam" id="PF05506"/>
    </source>
</evidence>
<keyword evidence="5" id="KW-0378">Hydrolase</keyword>
<evidence type="ECO:0000259" key="9">
    <source>
        <dbReference type="Pfam" id="PF01345"/>
    </source>
</evidence>
<feature type="region of interest" description="Disordered" evidence="8">
    <location>
        <begin position="500"/>
        <end position="539"/>
    </location>
</feature>
<organism evidence="11 12">
    <name type="scientific">Frankia nepalensis</name>
    <dbReference type="NCBI Taxonomy" id="1836974"/>
    <lineage>
        <taxon>Bacteria</taxon>
        <taxon>Bacillati</taxon>
        <taxon>Actinomycetota</taxon>
        <taxon>Actinomycetes</taxon>
        <taxon>Frankiales</taxon>
        <taxon>Frankiaceae</taxon>
        <taxon>Frankia</taxon>
    </lineage>
</organism>
<evidence type="ECO:0000256" key="5">
    <source>
        <dbReference type="ARBA" id="ARBA00022801"/>
    </source>
</evidence>
<evidence type="ECO:0000256" key="1">
    <source>
        <dbReference type="ARBA" id="ARBA00004191"/>
    </source>
</evidence>
<dbReference type="InterPro" id="IPR017767">
    <property type="entry name" value="PC-PLC"/>
</dbReference>
<dbReference type="InterPro" id="IPR007312">
    <property type="entry name" value="Phosphoesterase"/>
</dbReference>
<keyword evidence="4" id="KW-0134">Cell wall</keyword>
<dbReference type="EC" id="3.1.4.3" evidence="3"/>
<proteinExistence type="inferred from homology"/>
<protein>
    <recommendedName>
        <fullName evidence="3">phospholipase C</fullName>
        <ecNumber evidence="3">3.1.4.3</ecNumber>
    </recommendedName>
</protein>
<comment type="subcellular location">
    <subcellularLocation>
        <location evidence="1">Secreted</location>
        <location evidence="1">Cell wall</location>
    </subcellularLocation>
</comment>
<dbReference type="Proteomes" id="UP000604475">
    <property type="component" value="Unassembled WGS sequence"/>
</dbReference>
<dbReference type="InterPro" id="IPR017850">
    <property type="entry name" value="Alkaline_phosphatase_core_sf"/>
</dbReference>
<reference evidence="11" key="1">
    <citation type="submission" date="2020-12" db="EMBL/GenBank/DDBJ databases">
        <title>Genomic characterization of non-nitrogen-fixing Frankia strains.</title>
        <authorList>
            <person name="Carlos-Shanley C."/>
            <person name="Guerra T."/>
            <person name="Hahn D."/>
        </authorList>
    </citation>
    <scope>NUCLEOTIDE SEQUENCE</scope>
    <source>
        <strain evidence="11">CN6</strain>
    </source>
</reference>
<dbReference type="Pfam" id="PF05506">
    <property type="entry name" value="PLipase_C_C"/>
    <property type="match status" value="1"/>
</dbReference>
<dbReference type="PANTHER" id="PTHR31956">
    <property type="entry name" value="NON-SPECIFIC PHOSPHOLIPASE C4-RELATED"/>
    <property type="match status" value="1"/>
</dbReference>
<sequence length="842" mass="88874">MTPRISRRAALGGMAAGAAASLLPPSLLEAMAITPPSGGLGAVEHVIVLMQENRSFDNYFGRLKGVRGFGDRVPPRLPDGRSVLEQPRAGGGAVLPFSAREAAAAAGRATTDIEYLASLPHGWRDATQAWAQGWWNDWVQAKTASSMAFYDRQDIPLQYELAERFTICDAYFCSVYGSTNPNRNYLWSGKIGNEPGSSARAVTNAAYDYAHAGYDWTTYPERLTAAGISWQIYQEWDNFTDNAVEYFKPFKAVGTKVLAPLVARMDDIRAALGVTRDQLPDPVTTEMMYDGLNGLNLPAPLLQQVLALVQTGVDALGEQEREYFHRAMYRSAPGTLVQRLRDDIARGTLPKVSWLVPPAADSEHPGSSTPVGSANLIYDVLDAIAFKPTIWAKTVLFLNFDENDGYFDHVPAPSAPRPASGNGDDWYDGKPVGLGPRVPMTIVSPWTVGGFVASEVFDHTSVIQFLERWTGVTEPNISAWRRAVCGDLTSAFDFQRAHPRPRVAQPGPVPAAIGRWRPEPPASQAPPAQEPGTRPTRPLPYGLAVTASTTGTAVEFELVNKGTAAATVAGYPAGGGLPATWTVPANGRAAATLTHAAGGRYDIRLHGAGWSTWALRGTGVTVEAAFQEEADDGEVLVTVSNPSRETRALLVGESVYTRATGHGDQFASLRLRPGQRARVPVKVASHGWYDVVVLDAADPGYLRRATGRLARSGVGVTDPATGLLPVLTAELAAGVLVAGQAAEVTVTVTNTGNAKATDLAVGLLLPAGWTAKRSGAAPTTLAGGAPTTLAGGGSTLAGGASATSRFTVTPAAGGTADLVAAVSARAGGRLPVAEDLLRVTVG</sequence>